<dbReference type="Gene3D" id="3.40.47.10">
    <property type="match status" value="1"/>
</dbReference>
<dbReference type="InterPro" id="IPR014030">
    <property type="entry name" value="Ketoacyl_synth_N"/>
</dbReference>
<proteinExistence type="predicted"/>
<organism evidence="3 4">
    <name type="scientific">Dinoponera quadriceps</name>
    <name type="common">South American ant</name>
    <dbReference type="NCBI Taxonomy" id="609295"/>
    <lineage>
        <taxon>Eukaryota</taxon>
        <taxon>Metazoa</taxon>
        <taxon>Ecdysozoa</taxon>
        <taxon>Arthropoda</taxon>
        <taxon>Hexapoda</taxon>
        <taxon>Insecta</taxon>
        <taxon>Pterygota</taxon>
        <taxon>Neoptera</taxon>
        <taxon>Endopterygota</taxon>
        <taxon>Hymenoptera</taxon>
        <taxon>Apocrita</taxon>
        <taxon>Aculeata</taxon>
        <taxon>Formicoidea</taxon>
        <taxon>Formicidae</taxon>
        <taxon>Ponerinae</taxon>
        <taxon>Ponerini</taxon>
        <taxon>Dinoponera</taxon>
    </lineage>
</organism>
<feature type="domain" description="Beta-ketoacyl synthase-like N-terminal" evidence="2">
    <location>
        <begin position="1"/>
        <end position="94"/>
    </location>
</feature>
<feature type="non-terminal residue" evidence="4">
    <location>
        <position position="1"/>
    </location>
</feature>
<dbReference type="GO" id="GO:0016746">
    <property type="term" value="F:acyltransferase activity"/>
    <property type="evidence" value="ECO:0007669"/>
    <property type="project" value="InterPro"/>
</dbReference>
<dbReference type="InterPro" id="IPR016039">
    <property type="entry name" value="Thiolase-like"/>
</dbReference>
<evidence type="ECO:0000313" key="3">
    <source>
        <dbReference type="Proteomes" id="UP000515204"/>
    </source>
</evidence>
<dbReference type="KEGG" id="dqu:106751167"/>
<protein>
    <submittedName>
        <fullName evidence="4">Fatty acid synthase-like</fullName>
    </submittedName>
</protein>
<sequence length="95" mass="10972">SGQFPNSDNIKQLQENLLNKMDLGSDDSRRWNNVHYDILARSGHINHKQKFDAQFFNMTSFEAHATDLMCKILLENTYEAIIYAGINPKELRGTK</sequence>
<evidence type="ECO:0000256" key="1">
    <source>
        <dbReference type="ARBA" id="ARBA00022679"/>
    </source>
</evidence>
<accession>A0A6P3YAU4</accession>
<evidence type="ECO:0000259" key="2">
    <source>
        <dbReference type="Pfam" id="PF00109"/>
    </source>
</evidence>
<dbReference type="PANTHER" id="PTHR45681">
    <property type="entry name" value="POLYKETIDE SYNTHASE 44-RELATED"/>
    <property type="match status" value="1"/>
</dbReference>
<gene>
    <name evidence="4" type="primary">LOC106751167</name>
</gene>
<dbReference type="Pfam" id="PF00109">
    <property type="entry name" value="ketoacyl-synt"/>
    <property type="match status" value="1"/>
</dbReference>
<dbReference type="OrthoDB" id="329835at2759"/>
<dbReference type="PANTHER" id="PTHR45681:SF6">
    <property type="entry name" value="POLYKETIDE SYNTHASE 37"/>
    <property type="match status" value="1"/>
</dbReference>
<feature type="non-terminal residue" evidence="4">
    <location>
        <position position="95"/>
    </location>
</feature>
<dbReference type="RefSeq" id="XP_014487483.1">
    <property type="nucleotide sequence ID" value="XM_014631997.1"/>
</dbReference>
<dbReference type="Proteomes" id="UP000515204">
    <property type="component" value="Unplaced"/>
</dbReference>
<dbReference type="AlphaFoldDB" id="A0A6P3YAU4"/>
<dbReference type="SUPFAM" id="SSF53901">
    <property type="entry name" value="Thiolase-like"/>
    <property type="match status" value="1"/>
</dbReference>
<name>A0A6P3YAU4_DINQU</name>
<keyword evidence="1" id="KW-0808">Transferase</keyword>
<dbReference type="GeneID" id="106751167"/>
<keyword evidence="3" id="KW-1185">Reference proteome</keyword>
<reference evidence="4" key="1">
    <citation type="submission" date="2025-08" db="UniProtKB">
        <authorList>
            <consortium name="RefSeq"/>
        </authorList>
    </citation>
    <scope>IDENTIFICATION</scope>
</reference>
<dbReference type="InterPro" id="IPR050444">
    <property type="entry name" value="Polyketide_Synthase"/>
</dbReference>
<evidence type="ECO:0000313" key="4">
    <source>
        <dbReference type="RefSeq" id="XP_014487483.1"/>
    </source>
</evidence>